<dbReference type="InterPro" id="IPR002495">
    <property type="entry name" value="Glyco_trans_8"/>
</dbReference>
<protein>
    <submittedName>
        <fullName evidence="4">Glycosyltransferase family 8 protein</fullName>
    </submittedName>
</protein>
<keyword evidence="5" id="KW-1185">Reference proteome</keyword>
<evidence type="ECO:0000256" key="3">
    <source>
        <dbReference type="ARBA" id="ARBA00022723"/>
    </source>
</evidence>
<dbReference type="InterPro" id="IPR029044">
    <property type="entry name" value="Nucleotide-diphossugar_trans"/>
</dbReference>
<proteinExistence type="predicted"/>
<evidence type="ECO:0000313" key="5">
    <source>
        <dbReference type="Proteomes" id="UP001142592"/>
    </source>
</evidence>
<sequence>MDNISIVFACDNCFAFPMTIAAFSVLSNLGKNRKAELFIIYNGINKNTKTKIEKILRKTDTLHSIEWITMDLTNLKNLYTTKDINQTTYLRILVPDLIPQKNKVIYLDSDILVKGDLSQLWDEDLLDAPLGGIQDFFFHTASSHNVIPNYKNFALNEGTVFCNAGVLLMNLKLWREEEMARKIMRYLETTHQNDQQGINAIIGNRWKLYSPVWNVTLSSLKSFKNNLYPEYEINHSLLINDAKIIHYTSKYKPWQLGYESGALVVNYYAQRERNTYFSYVKESKWFSSTHFQIWIAIRKTILFFGKKLPLQLESLISK</sequence>
<dbReference type="Pfam" id="PF01501">
    <property type="entry name" value="Glyco_transf_8"/>
    <property type="match status" value="1"/>
</dbReference>
<comment type="caution">
    <text evidence="4">The sequence shown here is derived from an EMBL/GenBank/DDBJ whole genome shotgun (WGS) entry which is preliminary data.</text>
</comment>
<dbReference type="InterPro" id="IPR050748">
    <property type="entry name" value="Glycosyltrans_8_dom-fam"/>
</dbReference>
<dbReference type="SUPFAM" id="SSF53448">
    <property type="entry name" value="Nucleotide-diphospho-sugar transferases"/>
    <property type="match status" value="1"/>
</dbReference>
<dbReference type="PANTHER" id="PTHR13778">
    <property type="entry name" value="GLYCOSYLTRANSFERASE 8 DOMAIN-CONTAINING PROTEIN"/>
    <property type="match status" value="1"/>
</dbReference>
<dbReference type="EMBL" id="JAPJUH010000001">
    <property type="protein sequence ID" value="MCX3263637.1"/>
    <property type="molecule type" value="Genomic_DNA"/>
</dbReference>
<evidence type="ECO:0000256" key="2">
    <source>
        <dbReference type="ARBA" id="ARBA00022679"/>
    </source>
</evidence>
<dbReference type="PANTHER" id="PTHR13778:SF47">
    <property type="entry name" value="LIPOPOLYSACCHARIDE 1,3-GALACTOSYLTRANSFERASE"/>
    <property type="match status" value="1"/>
</dbReference>
<dbReference type="RefSeq" id="WP_266268431.1">
    <property type="nucleotide sequence ID" value="NZ_JAPJUH010000001.1"/>
</dbReference>
<dbReference type="GO" id="GO:0046872">
    <property type="term" value="F:metal ion binding"/>
    <property type="evidence" value="ECO:0007669"/>
    <property type="project" value="UniProtKB-KW"/>
</dbReference>
<dbReference type="AlphaFoldDB" id="A0A9X3I7C9"/>
<name>A0A9X3I7C9_9SPHI</name>
<keyword evidence="1" id="KW-0328">Glycosyltransferase</keyword>
<dbReference type="Gene3D" id="3.90.550.10">
    <property type="entry name" value="Spore Coat Polysaccharide Biosynthesis Protein SpsA, Chain A"/>
    <property type="match status" value="1"/>
</dbReference>
<organism evidence="4 5">
    <name type="scientific">Pedobacter agri</name>
    <dbReference type="NCBI Taxonomy" id="454586"/>
    <lineage>
        <taxon>Bacteria</taxon>
        <taxon>Pseudomonadati</taxon>
        <taxon>Bacteroidota</taxon>
        <taxon>Sphingobacteriia</taxon>
        <taxon>Sphingobacteriales</taxon>
        <taxon>Sphingobacteriaceae</taxon>
        <taxon>Pedobacter</taxon>
    </lineage>
</organism>
<evidence type="ECO:0000256" key="1">
    <source>
        <dbReference type="ARBA" id="ARBA00022676"/>
    </source>
</evidence>
<gene>
    <name evidence="4" type="ORF">OQZ29_02715</name>
</gene>
<accession>A0A9X3I7C9</accession>
<reference evidence="4" key="1">
    <citation type="submission" date="2022-11" db="EMBL/GenBank/DDBJ databases">
        <authorList>
            <person name="Graham C."/>
            <person name="Newman J.D."/>
        </authorList>
    </citation>
    <scope>NUCLEOTIDE SEQUENCE</scope>
    <source>
        <strain evidence="4">DSM 19486</strain>
    </source>
</reference>
<dbReference type="GO" id="GO:0016757">
    <property type="term" value="F:glycosyltransferase activity"/>
    <property type="evidence" value="ECO:0007669"/>
    <property type="project" value="UniProtKB-KW"/>
</dbReference>
<dbReference type="Proteomes" id="UP001142592">
    <property type="component" value="Unassembled WGS sequence"/>
</dbReference>
<dbReference type="CDD" id="cd04194">
    <property type="entry name" value="GT8_A4GalT_like"/>
    <property type="match status" value="1"/>
</dbReference>
<evidence type="ECO:0000313" key="4">
    <source>
        <dbReference type="EMBL" id="MCX3263637.1"/>
    </source>
</evidence>
<keyword evidence="3" id="KW-0479">Metal-binding</keyword>
<keyword evidence="2" id="KW-0808">Transferase</keyword>